<dbReference type="InterPro" id="IPR013078">
    <property type="entry name" value="His_Pase_superF_clade-1"/>
</dbReference>
<dbReference type="CDD" id="cd07067">
    <property type="entry name" value="HP_PGM_like"/>
    <property type="match status" value="1"/>
</dbReference>
<name>A0ABS1SQ52_9MICO</name>
<evidence type="ECO:0000256" key="1">
    <source>
        <dbReference type="ARBA" id="ARBA00023152"/>
    </source>
</evidence>
<keyword evidence="4" id="KW-1185">Reference proteome</keyword>
<reference evidence="3 4" key="1">
    <citation type="submission" date="2018-09" db="EMBL/GenBank/DDBJ databases">
        <title>Comparative genomics of Leucobacter spp.</title>
        <authorList>
            <person name="Reis A.C."/>
            <person name="Kolvenbach B.A."/>
            <person name="Corvini P.F.X."/>
            <person name="Nunes O.C."/>
        </authorList>
    </citation>
    <scope>NUCLEOTIDE SEQUENCE [LARGE SCALE GENOMIC DNA]</scope>
    <source>
        <strain evidence="3 4">L-1</strain>
    </source>
</reference>
<dbReference type="SUPFAM" id="SSF53254">
    <property type="entry name" value="Phosphoglycerate mutase-like"/>
    <property type="match status" value="1"/>
</dbReference>
<evidence type="ECO:0000256" key="2">
    <source>
        <dbReference type="ARBA" id="ARBA00023235"/>
    </source>
</evidence>
<dbReference type="PROSITE" id="PS00175">
    <property type="entry name" value="PG_MUTASE"/>
    <property type="match status" value="1"/>
</dbReference>
<dbReference type="InterPro" id="IPR050275">
    <property type="entry name" value="PGM_Phosphatase"/>
</dbReference>
<gene>
    <name evidence="3" type="ORF">D3226_06605</name>
</gene>
<dbReference type="Proteomes" id="UP001646141">
    <property type="component" value="Unassembled WGS sequence"/>
</dbReference>
<keyword evidence="1" id="KW-0324">Glycolysis</keyword>
<dbReference type="Gene3D" id="3.40.50.1240">
    <property type="entry name" value="Phosphoglycerate mutase-like"/>
    <property type="match status" value="1"/>
</dbReference>
<comment type="caution">
    <text evidence="3">The sequence shown here is derived from an EMBL/GenBank/DDBJ whole genome shotgun (WGS) entry which is preliminary data.</text>
</comment>
<dbReference type="EMBL" id="QYAD01000002">
    <property type="protein sequence ID" value="MBL3689629.1"/>
    <property type="molecule type" value="Genomic_DNA"/>
</dbReference>
<dbReference type="RefSeq" id="WP_202381651.1">
    <property type="nucleotide sequence ID" value="NZ_BAAAMA010000002.1"/>
</dbReference>
<dbReference type="InterPro" id="IPR001345">
    <property type="entry name" value="PG/BPGM_mutase_AS"/>
</dbReference>
<dbReference type="PANTHER" id="PTHR48100">
    <property type="entry name" value="BROAD-SPECIFICITY PHOSPHATASE YOR283W-RELATED"/>
    <property type="match status" value="1"/>
</dbReference>
<accession>A0ABS1SQ52</accession>
<evidence type="ECO:0000313" key="3">
    <source>
        <dbReference type="EMBL" id="MBL3689629.1"/>
    </source>
</evidence>
<proteinExistence type="predicted"/>
<protein>
    <submittedName>
        <fullName evidence="3">Histidine phosphatase family protein</fullName>
    </submittedName>
</protein>
<dbReference type="Pfam" id="PF00300">
    <property type="entry name" value="His_Phos_1"/>
    <property type="match status" value="1"/>
</dbReference>
<organism evidence="3 4">
    <name type="scientific">Leucobacter chromiireducens subsp. chromiireducens</name>
    <dbReference type="NCBI Taxonomy" id="660067"/>
    <lineage>
        <taxon>Bacteria</taxon>
        <taxon>Bacillati</taxon>
        <taxon>Actinomycetota</taxon>
        <taxon>Actinomycetes</taxon>
        <taxon>Micrococcales</taxon>
        <taxon>Microbacteriaceae</taxon>
        <taxon>Leucobacter</taxon>
    </lineage>
</organism>
<evidence type="ECO:0000313" key="4">
    <source>
        <dbReference type="Proteomes" id="UP001646141"/>
    </source>
</evidence>
<dbReference type="InterPro" id="IPR029033">
    <property type="entry name" value="His_PPase_superfam"/>
</dbReference>
<dbReference type="PANTHER" id="PTHR48100:SF1">
    <property type="entry name" value="HISTIDINE PHOSPHATASE FAMILY PROTEIN-RELATED"/>
    <property type="match status" value="1"/>
</dbReference>
<dbReference type="SMART" id="SM00855">
    <property type="entry name" value="PGAM"/>
    <property type="match status" value="1"/>
</dbReference>
<sequence length="196" mass="20544">MSTSSPPAASIVIVRHGETDWNIGRRIQGRTDIPLNERGRAQAGEIADLLAVSGRWSRVVVSPLGRAVATGQIIAERLGLATPEIDDAVTERDFGPAEGLQVSEVTARWPGLDIPEAEGLVPLAQRGAAAFTRQLREAPGSIVIAHGALIRAALSELSGEPAPRILNGEAWLLSAVPGISGPAVRRLGTPAMQHAL</sequence>
<keyword evidence="2" id="KW-0413">Isomerase</keyword>